<accession>A0A6J6Z092</accession>
<gene>
    <name evidence="2" type="ORF">UFOPK3099_00734</name>
</gene>
<evidence type="ECO:0000256" key="1">
    <source>
        <dbReference type="SAM" id="MobiDB-lite"/>
    </source>
</evidence>
<feature type="compositionally biased region" description="Basic and acidic residues" evidence="1">
    <location>
        <begin position="357"/>
        <end position="415"/>
    </location>
</feature>
<feature type="compositionally biased region" description="Basic and acidic residues" evidence="1">
    <location>
        <begin position="572"/>
        <end position="596"/>
    </location>
</feature>
<dbReference type="EMBL" id="CAFAAV010000040">
    <property type="protein sequence ID" value="CAB4810897.1"/>
    <property type="molecule type" value="Genomic_DNA"/>
</dbReference>
<proteinExistence type="predicted"/>
<feature type="compositionally biased region" description="Basic and acidic residues" evidence="1">
    <location>
        <begin position="93"/>
        <end position="127"/>
    </location>
</feature>
<feature type="region of interest" description="Disordered" evidence="1">
    <location>
        <begin position="572"/>
        <end position="609"/>
    </location>
</feature>
<evidence type="ECO:0000313" key="2">
    <source>
        <dbReference type="EMBL" id="CAB4810897.1"/>
    </source>
</evidence>
<feature type="region of interest" description="Disordered" evidence="1">
    <location>
        <begin position="1"/>
        <end position="151"/>
    </location>
</feature>
<feature type="region of interest" description="Disordered" evidence="1">
    <location>
        <begin position="333"/>
        <end position="352"/>
    </location>
</feature>
<feature type="compositionally biased region" description="Basic and acidic residues" evidence="1">
    <location>
        <begin position="70"/>
        <end position="86"/>
    </location>
</feature>
<reference evidence="2" key="1">
    <citation type="submission" date="2020-05" db="EMBL/GenBank/DDBJ databases">
        <authorList>
            <person name="Chiriac C."/>
            <person name="Salcher M."/>
            <person name="Ghai R."/>
            <person name="Kavagutti S V."/>
        </authorList>
    </citation>
    <scope>NUCLEOTIDE SEQUENCE</scope>
</reference>
<feature type="region of interest" description="Disordered" evidence="1">
    <location>
        <begin position="211"/>
        <end position="250"/>
    </location>
</feature>
<feature type="region of interest" description="Disordered" evidence="1">
    <location>
        <begin position="481"/>
        <end position="549"/>
    </location>
</feature>
<dbReference type="AlphaFoldDB" id="A0A6J6Z092"/>
<feature type="region of interest" description="Disordered" evidence="1">
    <location>
        <begin position="357"/>
        <end position="423"/>
    </location>
</feature>
<name>A0A6J6Z092_9ZZZZ</name>
<sequence length="658" mass="71072">MTHLEGQTVRRHGEHDQQTEAADDREDDADVRADEGEDLLADAAGGEAGADEWAAEGTDATEHGVLQVQDRGDGAEVAELHDRQTEDQQDAGGRCDHAAEHEGIDLRPDDGDAERRGSAFVGAHRDQTPPGTAAAQVGDGEHHHDENDQAERRVPLEVAGDGNLDAEHFRVLQSVTGHAAAELDVPQDDGFQGDCEAECEDRQVDATGAHTGECQDQADGHGGQHASDEGEFQRPVPTGGEECADQRAETAHGHLCQRDLAGVAGDHDERADDQADEQLDLERLDVGAWEHEPDQEERHDEAEQHQAGRNLAGAECGHAAEALVLAGDGVAASDEVDGDEQEGNCCGPARGLDVAGDERLRHAKGDASAGDDRERRELADDRGGEDRHHQECDVARPQPGDRHEHDHRQTGERSADGPVDCGDRVRRHCQRGSSARILGNCGGGDTECGVVIDRPEHEGDHDHHQHDDHAVLAHCCAEHRHRPGRQQATNDPRVPAVAPEGDAGDRDHQRQRGDDAGELRCLPHTPQDEQVEQPAQRRSGQQPGEQREVLPGGGIEAVLHAQFEVHVRAQHADGHLGEVDDTRPSIDEHETDRGECVEPAGSDTEQREAEDVHLIPTFRNGFGQNGFGQSGFGPRGSLDGYREIGWSMTVVCLGDAHR</sequence>
<feature type="compositionally biased region" description="Acidic residues" evidence="1">
    <location>
        <begin position="21"/>
        <end position="40"/>
    </location>
</feature>
<feature type="compositionally biased region" description="Basic and acidic residues" evidence="1">
    <location>
        <begin position="503"/>
        <end position="518"/>
    </location>
</feature>
<protein>
    <submittedName>
        <fullName evidence="2">Unannotated protein</fullName>
    </submittedName>
</protein>
<organism evidence="2">
    <name type="scientific">freshwater metagenome</name>
    <dbReference type="NCBI Taxonomy" id="449393"/>
    <lineage>
        <taxon>unclassified sequences</taxon>
        <taxon>metagenomes</taxon>
        <taxon>ecological metagenomes</taxon>
    </lineage>
</organism>
<feature type="compositionally biased region" description="Basic and acidic residues" evidence="1">
    <location>
        <begin position="139"/>
        <end position="151"/>
    </location>
</feature>